<dbReference type="PROSITE" id="PS50999">
    <property type="entry name" value="COX2_TM"/>
    <property type="match status" value="1"/>
</dbReference>
<protein>
    <recommendedName>
        <fullName evidence="7">Cytochrome oxidase subunit II transmembrane region profile domain-containing protein</fullName>
    </recommendedName>
</protein>
<keyword evidence="3 6" id="KW-0812">Transmembrane</keyword>
<comment type="caution">
    <text evidence="8">The sequence shown here is derived from an EMBL/GenBank/DDBJ whole genome shotgun (WGS) entry which is preliminary data.</text>
</comment>
<sequence length="93" mass="10766">MNFLLNWLVPVYNDAPEPWKLSFQDGASPTFEGITELHDTIFFYLVVIGVGVFWIMGVTMINFSESKSQIVYKHFNHGTLIDFKLLYLMDSIL</sequence>
<dbReference type="EMBL" id="SPNW01000073">
    <property type="protein sequence ID" value="TIA86891.1"/>
    <property type="molecule type" value="Genomic_DNA"/>
</dbReference>
<gene>
    <name evidence="8" type="ORF">E3P99_03547</name>
</gene>
<dbReference type="InterPro" id="IPR011759">
    <property type="entry name" value="Cyt_c_oxidase_su2_TM_dom"/>
</dbReference>
<name>A0A4T0FFB7_9BASI</name>
<comment type="similarity">
    <text evidence="2">Belongs to the cytochrome c oxidase subunit 2 family.</text>
</comment>
<dbReference type="GO" id="GO:0016020">
    <property type="term" value="C:membrane"/>
    <property type="evidence" value="ECO:0007669"/>
    <property type="project" value="UniProtKB-SubCell"/>
</dbReference>
<evidence type="ECO:0000313" key="8">
    <source>
        <dbReference type="EMBL" id="TIA86891.1"/>
    </source>
</evidence>
<keyword evidence="5 6" id="KW-0472">Membrane</keyword>
<feature type="transmembrane region" description="Helical" evidence="6">
    <location>
        <begin position="41"/>
        <end position="63"/>
    </location>
</feature>
<reference evidence="8 9" key="1">
    <citation type="submission" date="2019-03" db="EMBL/GenBank/DDBJ databases">
        <title>Sequencing 23 genomes of Wallemia ichthyophaga.</title>
        <authorList>
            <person name="Gostincar C."/>
        </authorList>
    </citation>
    <scope>NUCLEOTIDE SEQUENCE [LARGE SCALE GENOMIC DNA]</scope>
    <source>
        <strain evidence="8 9">EXF-5753</strain>
    </source>
</reference>
<feature type="domain" description="Cytochrome oxidase subunit II transmembrane region profile" evidence="7">
    <location>
        <begin position="15"/>
        <end position="93"/>
    </location>
</feature>
<dbReference type="SUPFAM" id="SSF81464">
    <property type="entry name" value="Cytochrome c oxidase subunit II-like, transmembrane region"/>
    <property type="match status" value="1"/>
</dbReference>
<keyword evidence="4 6" id="KW-1133">Transmembrane helix</keyword>
<dbReference type="Proteomes" id="UP000310189">
    <property type="component" value="Unassembled WGS sequence"/>
</dbReference>
<dbReference type="PANTHER" id="PTHR22888:SF9">
    <property type="entry name" value="CYTOCHROME C OXIDASE SUBUNIT 2"/>
    <property type="match status" value="1"/>
</dbReference>
<evidence type="ECO:0000256" key="1">
    <source>
        <dbReference type="ARBA" id="ARBA00004141"/>
    </source>
</evidence>
<proteinExistence type="inferred from homology"/>
<keyword evidence="9" id="KW-1185">Reference proteome</keyword>
<evidence type="ECO:0000259" key="7">
    <source>
        <dbReference type="PROSITE" id="PS50999"/>
    </source>
</evidence>
<evidence type="ECO:0000256" key="2">
    <source>
        <dbReference type="ARBA" id="ARBA00007866"/>
    </source>
</evidence>
<evidence type="ECO:0000256" key="6">
    <source>
        <dbReference type="SAM" id="Phobius"/>
    </source>
</evidence>
<organism evidence="8 9">
    <name type="scientific">Wallemia hederae</name>
    <dbReference type="NCBI Taxonomy" id="1540922"/>
    <lineage>
        <taxon>Eukaryota</taxon>
        <taxon>Fungi</taxon>
        <taxon>Dikarya</taxon>
        <taxon>Basidiomycota</taxon>
        <taxon>Wallemiomycotina</taxon>
        <taxon>Wallemiomycetes</taxon>
        <taxon>Wallemiales</taxon>
        <taxon>Wallemiaceae</taxon>
        <taxon>Wallemia</taxon>
    </lineage>
</organism>
<evidence type="ECO:0000256" key="5">
    <source>
        <dbReference type="ARBA" id="ARBA00023136"/>
    </source>
</evidence>
<dbReference type="GO" id="GO:0042773">
    <property type="term" value="P:ATP synthesis coupled electron transport"/>
    <property type="evidence" value="ECO:0007669"/>
    <property type="project" value="TreeGrafter"/>
</dbReference>
<dbReference type="GO" id="GO:0004129">
    <property type="term" value="F:cytochrome-c oxidase activity"/>
    <property type="evidence" value="ECO:0007669"/>
    <property type="project" value="InterPro"/>
</dbReference>
<dbReference type="OrthoDB" id="2930140at2759"/>
<dbReference type="InterPro" id="IPR036257">
    <property type="entry name" value="Cyt_c_oxidase_su2_TM_sf"/>
</dbReference>
<dbReference type="Gene3D" id="1.10.287.90">
    <property type="match status" value="1"/>
</dbReference>
<dbReference type="InterPro" id="IPR045187">
    <property type="entry name" value="CcO_II"/>
</dbReference>
<evidence type="ECO:0000256" key="3">
    <source>
        <dbReference type="ARBA" id="ARBA00022692"/>
    </source>
</evidence>
<accession>A0A4T0FFB7</accession>
<evidence type="ECO:0000256" key="4">
    <source>
        <dbReference type="ARBA" id="ARBA00022989"/>
    </source>
</evidence>
<dbReference type="PANTHER" id="PTHR22888">
    <property type="entry name" value="CYTOCHROME C OXIDASE, SUBUNIT II"/>
    <property type="match status" value="1"/>
</dbReference>
<dbReference type="AlphaFoldDB" id="A0A4T0FFB7"/>
<comment type="subcellular location">
    <subcellularLocation>
        <location evidence="1">Membrane</location>
        <topology evidence="1">Multi-pass membrane protein</topology>
    </subcellularLocation>
</comment>
<dbReference type="Pfam" id="PF02790">
    <property type="entry name" value="COX2_TM"/>
    <property type="match status" value="1"/>
</dbReference>
<evidence type="ECO:0000313" key="9">
    <source>
        <dbReference type="Proteomes" id="UP000310189"/>
    </source>
</evidence>